<dbReference type="AlphaFoldDB" id="A0A9P0K7R7"/>
<dbReference type="EMBL" id="CAKOFQ010006751">
    <property type="protein sequence ID" value="CAH1968283.1"/>
    <property type="molecule type" value="Genomic_DNA"/>
</dbReference>
<evidence type="ECO:0000256" key="2">
    <source>
        <dbReference type="ARBA" id="ARBA00004496"/>
    </source>
</evidence>
<dbReference type="InterPro" id="IPR008978">
    <property type="entry name" value="HSP20-like_chaperone"/>
</dbReference>
<keyword evidence="4" id="KW-0963">Cytoplasm</keyword>
<evidence type="ECO:0000256" key="3">
    <source>
        <dbReference type="ARBA" id="ARBA00018915"/>
    </source>
</evidence>
<name>A0A9P0K7R7_ACAOB</name>
<sequence>MKSDQIEVDPAKAYQWTQNLEDITIKLPLPDGTTSNQVQIQTEPTKLEIKCEANILASGDLYQRIDSDLTTWSIEESVLQVILNKSENGLMWPELIVGDNTGEYVLDTCIVQEVHEKLAQLCSESETAPQTGATFNSQQIEECDFETDKSGSFERFCGKTNQATHKVNLGSHLVLVTCTLDPCLPPAIGIRHDVDVCIWQPKNCDGNFEITHEGTLLAFGYVQASKQNRKFIACPPDLSYSVISESTRHLFIYRQDRSITDTELRNRSTGRRIHSVAEQQVVNIPVDEEILGIHATNNILYLLLETSIVSLQM</sequence>
<evidence type="ECO:0000256" key="5">
    <source>
        <dbReference type="ARBA" id="ARBA00023242"/>
    </source>
</evidence>
<dbReference type="InterPro" id="IPR007052">
    <property type="entry name" value="CS_dom"/>
</dbReference>
<dbReference type="PANTHER" id="PTHR21664">
    <property type="entry name" value="CHRONIC MYELOGENOUS LEUKEMIA TUMOR ANTIGEN 66"/>
    <property type="match status" value="1"/>
</dbReference>
<comment type="subcellular location">
    <subcellularLocation>
        <location evidence="2">Cytoplasm</location>
    </subcellularLocation>
    <subcellularLocation>
        <location evidence="1">Nucleus</location>
    </subcellularLocation>
</comment>
<keyword evidence="5" id="KW-0539">Nucleus</keyword>
<dbReference type="Gene3D" id="2.60.40.790">
    <property type="match status" value="1"/>
</dbReference>
<evidence type="ECO:0000256" key="4">
    <source>
        <dbReference type="ARBA" id="ARBA00022490"/>
    </source>
</evidence>
<feature type="domain" description="CS" evidence="6">
    <location>
        <begin position="9"/>
        <end position="96"/>
    </location>
</feature>
<evidence type="ECO:0000259" key="6">
    <source>
        <dbReference type="PROSITE" id="PS51203"/>
    </source>
</evidence>
<organism evidence="7 8">
    <name type="scientific">Acanthoscelides obtectus</name>
    <name type="common">Bean weevil</name>
    <name type="synonym">Bruchus obtectus</name>
    <dbReference type="NCBI Taxonomy" id="200917"/>
    <lineage>
        <taxon>Eukaryota</taxon>
        <taxon>Metazoa</taxon>
        <taxon>Ecdysozoa</taxon>
        <taxon>Arthropoda</taxon>
        <taxon>Hexapoda</taxon>
        <taxon>Insecta</taxon>
        <taxon>Pterygota</taxon>
        <taxon>Neoptera</taxon>
        <taxon>Endopterygota</taxon>
        <taxon>Coleoptera</taxon>
        <taxon>Polyphaga</taxon>
        <taxon>Cucujiformia</taxon>
        <taxon>Chrysomeloidea</taxon>
        <taxon>Chrysomelidae</taxon>
        <taxon>Bruchinae</taxon>
        <taxon>Bruchini</taxon>
        <taxon>Acanthoscelides</taxon>
    </lineage>
</organism>
<evidence type="ECO:0000313" key="7">
    <source>
        <dbReference type="EMBL" id="CAH1968283.1"/>
    </source>
</evidence>
<dbReference type="SUPFAM" id="SSF49764">
    <property type="entry name" value="HSP20-like chaperones"/>
    <property type="match status" value="1"/>
</dbReference>
<dbReference type="PROSITE" id="PS51203">
    <property type="entry name" value="CS"/>
    <property type="match status" value="1"/>
</dbReference>
<dbReference type="PANTHER" id="PTHR21664:SF1">
    <property type="entry name" value="NUDC DOMAIN-CONTAINING PROTEIN 1"/>
    <property type="match status" value="1"/>
</dbReference>
<evidence type="ECO:0000256" key="1">
    <source>
        <dbReference type="ARBA" id="ARBA00004123"/>
    </source>
</evidence>
<proteinExistence type="predicted"/>
<evidence type="ECO:0000313" key="8">
    <source>
        <dbReference type="Proteomes" id="UP001152888"/>
    </source>
</evidence>
<accession>A0A9P0K7R7</accession>
<dbReference type="InterPro" id="IPR037895">
    <property type="entry name" value="NUDCD1"/>
</dbReference>
<protein>
    <recommendedName>
        <fullName evidence="3">NudC domain-containing protein 1</fullName>
    </recommendedName>
</protein>
<dbReference type="GO" id="GO:0005634">
    <property type="term" value="C:nucleus"/>
    <property type="evidence" value="ECO:0007669"/>
    <property type="project" value="UniProtKB-SubCell"/>
</dbReference>
<dbReference type="Proteomes" id="UP001152888">
    <property type="component" value="Unassembled WGS sequence"/>
</dbReference>
<gene>
    <name evidence="7" type="ORF">ACAOBT_LOCUS7761</name>
</gene>
<dbReference type="GO" id="GO:0005737">
    <property type="term" value="C:cytoplasm"/>
    <property type="evidence" value="ECO:0007669"/>
    <property type="project" value="UniProtKB-SubCell"/>
</dbReference>
<dbReference type="CDD" id="cd06467">
    <property type="entry name" value="p23_NUDC_like"/>
    <property type="match status" value="1"/>
</dbReference>
<comment type="caution">
    <text evidence="7">The sequence shown here is derived from an EMBL/GenBank/DDBJ whole genome shotgun (WGS) entry which is preliminary data.</text>
</comment>
<keyword evidence="8" id="KW-1185">Reference proteome</keyword>
<dbReference type="OrthoDB" id="428655at2759"/>
<reference evidence="7" key="1">
    <citation type="submission" date="2022-03" db="EMBL/GenBank/DDBJ databases">
        <authorList>
            <person name="Sayadi A."/>
        </authorList>
    </citation>
    <scope>NUCLEOTIDE SEQUENCE</scope>
</reference>
<dbReference type="Pfam" id="PF04969">
    <property type="entry name" value="CS"/>
    <property type="match status" value="1"/>
</dbReference>